<protein>
    <submittedName>
        <fullName evidence="3">S1 RNA-binding domain-containing protein</fullName>
    </submittedName>
</protein>
<dbReference type="InterPro" id="IPR040764">
    <property type="entry name" value="CvfB_WH"/>
</dbReference>
<dbReference type="PROSITE" id="PS50126">
    <property type="entry name" value="S1"/>
    <property type="match status" value="1"/>
</dbReference>
<feature type="domain" description="S1 motif" evidence="2">
    <location>
        <begin position="147"/>
        <end position="208"/>
    </location>
</feature>
<dbReference type="InterPro" id="IPR003029">
    <property type="entry name" value="S1_domain"/>
</dbReference>
<comment type="similarity">
    <text evidence="1">Belongs to the CvfB family.</text>
</comment>
<dbReference type="InterPro" id="IPR039566">
    <property type="entry name" value="CvfB_S1_st"/>
</dbReference>
<dbReference type="GO" id="GO:0003676">
    <property type="term" value="F:nucleic acid binding"/>
    <property type="evidence" value="ECO:0007669"/>
    <property type="project" value="InterPro"/>
</dbReference>
<dbReference type="Proteomes" id="UP000473885">
    <property type="component" value="Unassembled WGS sequence"/>
</dbReference>
<dbReference type="PANTHER" id="PTHR37296">
    <property type="entry name" value="CONSERVED VIRULENCE FACTOR B"/>
    <property type="match status" value="1"/>
</dbReference>
<dbReference type="SMART" id="SM00316">
    <property type="entry name" value="S1"/>
    <property type="match status" value="3"/>
</dbReference>
<evidence type="ECO:0000259" key="2">
    <source>
        <dbReference type="PROSITE" id="PS50126"/>
    </source>
</evidence>
<sequence length="280" mass="32251">MIQLGKTQKLEIIRDTSIGVYLNSKEDKSEDDILLPQKYVPENAKVGDEIEVFVYRDSEDRLISTIRKPKITLGEIKPLKVISKTRMGAFLDWGLEKDLFLPFKEQINEVNIGEEYLVYLYIDKTNRLCCSMKIYKMLKSDSPYKPNDKVSGIIYEIKKYYGAFVAVDYKYHGLISTNELYGDFKCGDEIEARVTHVKEDGKLDLSLREKAYIQMDKDAEIILHKLKENGGFINLNDKSNPDDIKTQLNISKNAFKRAVGRLLKNGEISFIEEGIKLINK</sequence>
<organism evidence="3 4">
    <name type="scientific">Clostridium niameyense</name>
    <dbReference type="NCBI Taxonomy" id="1622073"/>
    <lineage>
        <taxon>Bacteria</taxon>
        <taxon>Bacillati</taxon>
        <taxon>Bacillota</taxon>
        <taxon>Clostridia</taxon>
        <taxon>Eubacteriales</taxon>
        <taxon>Clostridiaceae</taxon>
        <taxon>Clostridium</taxon>
    </lineage>
</organism>
<evidence type="ECO:0000313" key="4">
    <source>
        <dbReference type="Proteomes" id="UP000473885"/>
    </source>
</evidence>
<dbReference type="SUPFAM" id="SSF50249">
    <property type="entry name" value="Nucleic acid-binding proteins"/>
    <property type="match status" value="1"/>
</dbReference>
<accession>A0A6M0R7H7</accession>
<dbReference type="InterPro" id="IPR048587">
    <property type="entry name" value="CvfB_S1_3rd"/>
</dbReference>
<reference evidence="3 4" key="1">
    <citation type="submission" date="2019-04" db="EMBL/GenBank/DDBJ databases">
        <title>Genome sequencing of Clostridium botulinum Groups I-IV and Clostridium butyricum.</title>
        <authorList>
            <person name="Brunt J."/>
            <person name="Van Vliet A.H.M."/>
            <person name="Stringer S.C."/>
            <person name="Carter A.T."/>
            <person name="Peck M.W."/>
        </authorList>
    </citation>
    <scope>NUCLEOTIDE SEQUENCE [LARGE SCALE GENOMIC DNA]</scope>
    <source>
        <strain evidence="3 4">IFR 18/094</strain>
    </source>
</reference>
<dbReference type="Gene3D" id="1.10.10.10">
    <property type="entry name" value="Winged helix-like DNA-binding domain superfamily/Winged helix DNA-binding domain"/>
    <property type="match status" value="1"/>
</dbReference>
<dbReference type="AlphaFoldDB" id="A0A6M0R7H7"/>
<gene>
    <name evidence="3" type="ORF">FDF74_02835</name>
</gene>
<dbReference type="PANTHER" id="PTHR37296:SF1">
    <property type="entry name" value="CONSERVED VIRULENCE FACTOR B"/>
    <property type="match status" value="1"/>
</dbReference>
<dbReference type="InterPro" id="IPR014464">
    <property type="entry name" value="CvfB_fam"/>
</dbReference>
<proteinExistence type="inferred from homology"/>
<dbReference type="InterPro" id="IPR036388">
    <property type="entry name" value="WH-like_DNA-bd_sf"/>
</dbReference>
<dbReference type="InterPro" id="IPR012340">
    <property type="entry name" value="NA-bd_OB-fold"/>
</dbReference>
<dbReference type="Pfam" id="PF21543">
    <property type="entry name" value="CvfB_2nd"/>
    <property type="match status" value="1"/>
</dbReference>
<dbReference type="EMBL" id="SXDP01000002">
    <property type="protein sequence ID" value="NEZ46145.1"/>
    <property type="molecule type" value="Genomic_DNA"/>
</dbReference>
<name>A0A6M0R7H7_9CLOT</name>
<evidence type="ECO:0000313" key="3">
    <source>
        <dbReference type="EMBL" id="NEZ46145.1"/>
    </source>
</evidence>
<keyword evidence="4" id="KW-1185">Reference proteome</keyword>
<dbReference type="RefSeq" id="WP_163248457.1">
    <property type="nucleotide sequence ID" value="NZ_SXDP01000002.1"/>
</dbReference>
<dbReference type="Gene3D" id="2.40.50.140">
    <property type="entry name" value="Nucleic acid-binding proteins"/>
    <property type="match status" value="2"/>
</dbReference>
<dbReference type="Pfam" id="PF13509">
    <property type="entry name" value="S1_2"/>
    <property type="match status" value="2"/>
</dbReference>
<dbReference type="PIRSF" id="PIRSF012524">
    <property type="entry name" value="YitL_S1"/>
    <property type="match status" value="1"/>
</dbReference>
<dbReference type="Pfam" id="PF17783">
    <property type="entry name" value="WHD_CvfB"/>
    <property type="match status" value="1"/>
</dbReference>
<comment type="caution">
    <text evidence="3">The sequence shown here is derived from an EMBL/GenBank/DDBJ whole genome shotgun (WGS) entry which is preliminary data.</text>
</comment>
<evidence type="ECO:0000256" key="1">
    <source>
        <dbReference type="PIRNR" id="PIRNR012524"/>
    </source>
</evidence>